<dbReference type="AlphaFoldDB" id="A0A979FNA4"/>
<dbReference type="Proteomes" id="UP000694843">
    <property type="component" value="Unplaced"/>
</dbReference>
<keyword evidence="1" id="KW-0812">Transmembrane</keyword>
<feature type="transmembrane region" description="Helical" evidence="1">
    <location>
        <begin position="12"/>
        <end position="32"/>
    </location>
</feature>
<dbReference type="OMA" id="YPIFVYP"/>
<dbReference type="RefSeq" id="XP_047737674.1">
    <property type="nucleotide sequence ID" value="XM_047881718.1"/>
</dbReference>
<keyword evidence="2" id="KW-1185">Reference proteome</keyword>
<dbReference type="GO" id="GO:0033617">
    <property type="term" value="P:mitochondrial respiratory chain complex IV assembly"/>
    <property type="evidence" value="ECO:0007669"/>
    <property type="project" value="InterPro"/>
</dbReference>
<organism evidence="2 3">
    <name type="scientific">Hyalella azteca</name>
    <name type="common">Amphipod</name>
    <dbReference type="NCBI Taxonomy" id="294128"/>
    <lineage>
        <taxon>Eukaryota</taxon>
        <taxon>Metazoa</taxon>
        <taxon>Ecdysozoa</taxon>
        <taxon>Arthropoda</taxon>
        <taxon>Crustacea</taxon>
        <taxon>Multicrustacea</taxon>
        <taxon>Malacostraca</taxon>
        <taxon>Eumalacostraca</taxon>
        <taxon>Peracarida</taxon>
        <taxon>Amphipoda</taxon>
        <taxon>Senticaudata</taxon>
        <taxon>Talitrida</taxon>
        <taxon>Talitroidea</taxon>
        <taxon>Hyalellidae</taxon>
        <taxon>Hyalella</taxon>
    </lineage>
</organism>
<accession>A0A979FNA4</accession>
<name>A0A979FNA4_HYAAZ</name>
<keyword evidence="1" id="KW-1133">Transmembrane helix</keyword>
<keyword evidence="1" id="KW-0472">Membrane</keyword>
<dbReference type="PANTHER" id="PTHR34923:SF1">
    <property type="entry name" value="SMALL INTEGRAL MEMBRANE PROTEIN 20"/>
    <property type="match status" value="1"/>
</dbReference>
<gene>
    <name evidence="3" type="primary">LOC108675975</name>
</gene>
<protein>
    <submittedName>
        <fullName evidence="3">Small integral membrane protein 20-like</fullName>
    </submittedName>
</protein>
<reference evidence="3" key="1">
    <citation type="submission" date="2025-08" db="UniProtKB">
        <authorList>
            <consortium name="RefSeq"/>
        </authorList>
    </citation>
    <scope>IDENTIFICATION</scope>
    <source>
        <tissue evidence="3">Whole organism</tissue>
    </source>
</reference>
<evidence type="ECO:0000313" key="3">
    <source>
        <dbReference type="RefSeq" id="XP_047737674.1"/>
    </source>
</evidence>
<dbReference type="PANTHER" id="PTHR34923">
    <property type="entry name" value="SMALL INTEGRAL MEMBRANE PROTEIN 20"/>
    <property type="match status" value="1"/>
</dbReference>
<evidence type="ECO:0000256" key="1">
    <source>
        <dbReference type="SAM" id="Phobius"/>
    </source>
</evidence>
<dbReference type="InterPro" id="IPR027917">
    <property type="entry name" value="MITRAC7/Phoenixin"/>
</dbReference>
<sequence>MDRSYFKKLSRFAIYGTFIGLISVTLYPIVIYPMLNPDYYKKIQAENRKNIKQEDIQPGNMKIWSDPFDRKK</sequence>
<dbReference type="KEGG" id="hazt:108675975"/>
<evidence type="ECO:0000313" key="2">
    <source>
        <dbReference type="Proteomes" id="UP000694843"/>
    </source>
</evidence>
<dbReference type="OrthoDB" id="8755372at2759"/>
<dbReference type="Pfam" id="PF15061">
    <property type="entry name" value="MITRAC7_Phoenixin"/>
    <property type="match status" value="1"/>
</dbReference>
<dbReference type="GO" id="GO:0005743">
    <property type="term" value="C:mitochondrial inner membrane"/>
    <property type="evidence" value="ECO:0007669"/>
    <property type="project" value="TreeGrafter"/>
</dbReference>
<dbReference type="GeneID" id="108675975"/>
<proteinExistence type="predicted"/>